<dbReference type="EMBL" id="JAGISH010000003">
    <property type="protein sequence ID" value="MBP0482229.1"/>
    <property type="molecule type" value="Genomic_DNA"/>
</dbReference>
<gene>
    <name evidence="1" type="ORF">J5474_06960</name>
</gene>
<proteinExistence type="predicted"/>
<dbReference type="RefSeq" id="WP_209360089.1">
    <property type="nucleotide sequence ID" value="NZ_JAGISH010000003.1"/>
</dbReference>
<accession>A0A940MMV4</accession>
<reference evidence="1" key="1">
    <citation type="submission" date="2021-03" db="EMBL/GenBank/DDBJ databases">
        <title>Sagittula salina sp. nov. strain M10.9X isolated from the marine waste.</title>
        <authorList>
            <person name="Satari L."/>
            <person name="Molina-Menor E."/>
            <person name="Vidal-Verdu A."/>
            <person name="Pascual J."/>
            <person name="Pereto J."/>
            <person name="Porcar M."/>
        </authorList>
    </citation>
    <scope>NUCLEOTIDE SEQUENCE</scope>
    <source>
        <strain evidence="1">M10.9X</strain>
    </source>
</reference>
<keyword evidence="2" id="KW-1185">Reference proteome</keyword>
<name>A0A940MMV4_9RHOB</name>
<comment type="caution">
    <text evidence="1">The sequence shown here is derived from an EMBL/GenBank/DDBJ whole genome shotgun (WGS) entry which is preliminary data.</text>
</comment>
<evidence type="ECO:0000313" key="1">
    <source>
        <dbReference type="EMBL" id="MBP0482229.1"/>
    </source>
</evidence>
<dbReference type="AlphaFoldDB" id="A0A940MMV4"/>
<sequence>MPGAYRIVPQLNLMIATYRGAVGLDDQARTMMAYRLDPAFRADQHVLIDFAHCTMEDLRHDAMQKVSQRIRKNFPDRGITARHAIYAPDAVTFQVVQVLKAMLSTAVWDVEVFRDRIAALDWLELDRSRPEYRVLEDEWLRQGDGLPSHP</sequence>
<organism evidence="1 2">
    <name type="scientific">Sagittula salina</name>
    <dbReference type="NCBI Taxonomy" id="2820268"/>
    <lineage>
        <taxon>Bacteria</taxon>
        <taxon>Pseudomonadati</taxon>
        <taxon>Pseudomonadota</taxon>
        <taxon>Alphaproteobacteria</taxon>
        <taxon>Rhodobacterales</taxon>
        <taxon>Roseobacteraceae</taxon>
        <taxon>Sagittula</taxon>
    </lineage>
</organism>
<dbReference type="Proteomes" id="UP000675940">
    <property type="component" value="Unassembled WGS sequence"/>
</dbReference>
<evidence type="ECO:0000313" key="2">
    <source>
        <dbReference type="Proteomes" id="UP000675940"/>
    </source>
</evidence>
<protein>
    <submittedName>
        <fullName evidence="1">Uncharacterized protein</fullName>
    </submittedName>
</protein>